<dbReference type="Gene3D" id="3.60.10.10">
    <property type="entry name" value="Endonuclease/exonuclease/phosphatase"/>
    <property type="match status" value="1"/>
</dbReference>
<evidence type="ECO:0000313" key="3">
    <source>
        <dbReference type="Proteomes" id="UP001286313"/>
    </source>
</evidence>
<dbReference type="AlphaFoldDB" id="A0AAE1G7Y1"/>
<feature type="domain" description="Endonuclease/exonuclease/phosphatase" evidence="1">
    <location>
        <begin position="4"/>
        <end position="110"/>
    </location>
</feature>
<keyword evidence="3" id="KW-1185">Reference proteome</keyword>
<dbReference type="InterPro" id="IPR036691">
    <property type="entry name" value="Endo/exonu/phosph_ase_sf"/>
</dbReference>
<sequence length="376" mass="42816">MLTVYNIYNNSSGHLDVSELLPLAATETALIGGDFNCRHRDLHSSAPTNRDGRHLVGVLESTSGVSLLNTGEPTHICGGRLDLTFVSSTLKCNSKWNTHPTISSDHFAIFCQLDVTPLPPPPPNPQRWNMRKANWAAFRQSLEKQLEGTTPPDDLDQYEEFLTNTFHAAADEAIPRSKTPKKQRKDHWFYDQRVRMLNNRLNAARRLYRRHPTDTNRALLREVVHHTRQEKKSIQEQKWIEWCQSIDSHTSLSSMWSKLRAVSGKKFPAPPSHRNPQLEAEHLASSFVMRSSSTQLPDPTIHALNRLQQGRERAIELACLAKADTDPPITSHELIKAEKRSRDTAPRDQVNAVSLWFPWLVSAEWGYHHWAGQQAT</sequence>
<name>A0AAE1G7Y1_PETCI</name>
<protein>
    <recommendedName>
        <fullName evidence="1">Endonuclease/exonuclease/phosphatase domain-containing protein</fullName>
    </recommendedName>
</protein>
<gene>
    <name evidence="2" type="ORF">Pcinc_010979</name>
</gene>
<dbReference type="Pfam" id="PF14529">
    <property type="entry name" value="Exo_endo_phos_2"/>
    <property type="match status" value="1"/>
</dbReference>
<accession>A0AAE1G7Y1</accession>
<dbReference type="EMBL" id="JAWQEG010000853">
    <property type="protein sequence ID" value="KAK3884793.1"/>
    <property type="molecule type" value="Genomic_DNA"/>
</dbReference>
<dbReference type="InterPro" id="IPR005135">
    <property type="entry name" value="Endo/exonuclease/phosphatase"/>
</dbReference>
<comment type="caution">
    <text evidence="2">The sequence shown here is derived from an EMBL/GenBank/DDBJ whole genome shotgun (WGS) entry which is preliminary data.</text>
</comment>
<evidence type="ECO:0000259" key="1">
    <source>
        <dbReference type="Pfam" id="PF14529"/>
    </source>
</evidence>
<dbReference type="GO" id="GO:0003824">
    <property type="term" value="F:catalytic activity"/>
    <property type="evidence" value="ECO:0007669"/>
    <property type="project" value="InterPro"/>
</dbReference>
<proteinExistence type="predicted"/>
<organism evidence="2 3">
    <name type="scientific">Petrolisthes cinctipes</name>
    <name type="common">Flat porcelain crab</name>
    <dbReference type="NCBI Taxonomy" id="88211"/>
    <lineage>
        <taxon>Eukaryota</taxon>
        <taxon>Metazoa</taxon>
        <taxon>Ecdysozoa</taxon>
        <taxon>Arthropoda</taxon>
        <taxon>Crustacea</taxon>
        <taxon>Multicrustacea</taxon>
        <taxon>Malacostraca</taxon>
        <taxon>Eumalacostraca</taxon>
        <taxon>Eucarida</taxon>
        <taxon>Decapoda</taxon>
        <taxon>Pleocyemata</taxon>
        <taxon>Anomura</taxon>
        <taxon>Galatheoidea</taxon>
        <taxon>Porcellanidae</taxon>
        <taxon>Petrolisthes</taxon>
    </lineage>
</organism>
<dbReference type="Proteomes" id="UP001286313">
    <property type="component" value="Unassembled WGS sequence"/>
</dbReference>
<dbReference type="SUPFAM" id="SSF56219">
    <property type="entry name" value="DNase I-like"/>
    <property type="match status" value="1"/>
</dbReference>
<reference evidence="2" key="1">
    <citation type="submission" date="2023-10" db="EMBL/GenBank/DDBJ databases">
        <title>Genome assemblies of two species of porcelain crab, Petrolisthes cinctipes and Petrolisthes manimaculis (Anomura: Porcellanidae).</title>
        <authorList>
            <person name="Angst P."/>
        </authorList>
    </citation>
    <scope>NUCLEOTIDE SEQUENCE</scope>
    <source>
        <strain evidence="2">PB745_01</strain>
        <tissue evidence="2">Gill</tissue>
    </source>
</reference>
<evidence type="ECO:0000313" key="2">
    <source>
        <dbReference type="EMBL" id="KAK3884793.1"/>
    </source>
</evidence>